<dbReference type="AlphaFoldDB" id="A0A561SL71"/>
<name>A0A561SL71_9PSEU</name>
<accession>A0A561SL71</accession>
<gene>
    <name evidence="2" type="ORF">FHX44_111502</name>
</gene>
<evidence type="ECO:0000259" key="1">
    <source>
        <dbReference type="Pfam" id="PF07929"/>
    </source>
</evidence>
<dbReference type="Gene3D" id="3.10.290.30">
    <property type="entry name" value="MM3350-like"/>
    <property type="match status" value="1"/>
</dbReference>
<dbReference type="Pfam" id="PF07929">
    <property type="entry name" value="PRiA4_ORF3"/>
    <property type="match status" value="1"/>
</dbReference>
<dbReference type="InterPro" id="IPR012912">
    <property type="entry name" value="Plasmid_pRiA4b_Orf3-like"/>
</dbReference>
<evidence type="ECO:0000313" key="3">
    <source>
        <dbReference type="Proteomes" id="UP000321261"/>
    </source>
</evidence>
<proteinExistence type="predicted"/>
<feature type="domain" description="Plasmid pRiA4b Orf3-like" evidence="1">
    <location>
        <begin position="31"/>
        <end position="194"/>
    </location>
</feature>
<dbReference type="InterPro" id="IPR024047">
    <property type="entry name" value="MM3350-like_sf"/>
</dbReference>
<organism evidence="2 3">
    <name type="scientific">Pseudonocardia hierapolitana</name>
    <dbReference type="NCBI Taxonomy" id="1128676"/>
    <lineage>
        <taxon>Bacteria</taxon>
        <taxon>Bacillati</taxon>
        <taxon>Actinomycetota</taxon>
        <taxon>Actinomycetes</taxon>
        <taxon>Pseudonocardiales</taxon>
        <taxon>Pseudonocardiaceae</taxon>
        <taxon>Pseudonocardia</taxon>
    </lineage>
</organism>
<dbReference type="RefSeq" id="WP_147254788.1">
    <property type="nucleotide sequence ID" value="NZ_VIWU01000001.1"/>
</dbReference>
<dbReference type="PANTHER" id="PTHR41878">
    <property type="entry name" value="LEXA REPRESSOR-RELATED"/>
    <property type="match status" value="1"/>
</dbReference>
<dbReference type="EMBL" id="VIWU01000001">
    <property type="protein sequence ID" value="TWF75618.1"/>
    <property type="molecule type" value="Genomic_DNA"/>
</dbReference>
<sequence>MSRPGSPMDEPGRLLTGRSLRRERRTDVVTYRVRVDLTGTKPPLWRRLELASDMHLDELHDVLQIAFGWTDSHLHRFSAGPSTYDPDTEHYLSPFEVEEGERGTPESEVRIDEVLADVGDTLYYVYDFGDDWLHSLKLEAVLPRDDTAPRAACTAGRRPGPPEDCGGVPGYELFDAATDPTHPHHSAARAEIIHTYGSDLDVERLAPTPFAIDEINEALAGLPARSTGRLPGPLADLVHVMRDSGEQIRLRKLIDAAALDEPTVIDADTAARMVRPYTWLLDRVGDDGITLTGAGYLPPVHVEAAVAELGMAKDGIGKLNRENHAMPVLSLRESAQKLGLLRKHGGKLQLTARGRRLLADPVALWWHVAERTPLGSREGIESQAGVVLLIAVAAGAMEHVDAIITRTLTAIGWVRGDGEPLTEFDAANAAWDTRAVLRRLDALTGDSSDERSTPDGVTFARAALRTWP</sequence>
<evidence type="ECO:0000313" key="2">
    <source>
        <dbReference type="EMBL" id="TWF75618.1"/>
    </source>
</evidence>
<dbReference type="SUPFAM" id="SSF159941">
    <property type="entry name" value="MM3350-like"/>
    <property type="match status" value="1"/>
</dbReference>
<comment type="caution">
    <text evidence="2">The sequence shown here is derived from an EMBL/GenBank/DDBJ whole genome shotgun (WGS) entry which is preliminary data.</text>
</comment>
<reference evidence="2 3" key="1">
    <citation type="submission" date="2019-06" db="EMBL/GenBank/DDBJ databases">
        <title>Sequencing the genomes of 1000 actinobacteria strains.</title>
        <authorList>
            <person name="Klenk H.-P."/>
        </authorList>
    </citation>
    <scope>NUCLEOTIDE SEQUENCE [LARGE SCALE GENOMIC DNA]</scope>
    <source>
        <strain evidence="2 3">DSM 45671</strain>
    </source>
</reference>
<keyword evidence="3" id="KW-1185">Reference proteome</keyword>
<protein>
    <submittedName>
        <fullName evidence="2">PRiA4b ORF-3-like protein</fullName>
    </submittedName>
</protein>
<dbReference type="OrthoDB" id="9816539at2"/>
<dbReference type="PANTHER" id="PTHR41878:SF1">
    <property type="entry name" value="TNPR PROTEIN"/>
    <property type="match status" value="1"/>
</dbReference>
<dbReference type="Proteomes" id="UP000321261">
    <property type="component" value="Unassembled WGS sequence"/>
</dbReference>